<sequence>MADPAETSTTRPLRPAAPAMAGPLASSGAAPDPAFEPEPRVVPRPRSAPEADPATSPDPVARTGTEPTADPDVKTGTEPTADPDAKTDTDVKTGGDLETDPGTKSDPGATSEVGAGGGVTAAGAAEGAGSTADTKDTAKTGENTAKTDKDTAENDKDADKNDKGTGGAGGSGSTTGTVIDLDVPAVGRAGVNRRIRVPFAHAVRRWPSPKAAAVGGARAVRAWSRRPSGRLTLPALLLLALVAGTGTAGALLVPAAGRAPQAADPTADPASAPPSVAATTVAPGGGLPVAPSTPPPSSPPIAWLGDDGSPQLLSSWATPVGARTGIPTVALQAYGAAEMRLNQSNPGCGLRWTTLAAIGFVESAHGRVSGSNLDANGVADPKIIGLALDGSPGRLRIMDTDDGDLDDDKTYDRAVGPMQFIPTTWAEDGADGDGDGAKNPQDIDDAALAAGNYLCKGGRNLSLPTDWWNAILSYNDVRPYAQSVFDKANEYGLASRT</sequence>
<dbReference type="PANTHER" id="PTHR30163:SF8">
    <property type="entry name" value="LYTIC MUREIN TRANSGLYCOSYLASE"/>
    <property type="match status" value="1"/>
</dbReference>
<keyword evidence="5" id="KW-1185">Reference proteome</keyword>
<dbReference type="RefSeq" id="WP_331214543.1">
    <property type="nucleotide sequence ID" value="NZ_JAZGQK010000010.1"/>
</dbReference>
<organism evidence="4 5">
    <name type="scientific">Plantactinospora sonchi</name>
    <dbReference type="NCBI Taxonomy" id="1544735"/>
    <lineage>
        <taxon>Bacteria</taxon>
        <taxon>Bacillati</taxon>
        <taxon>Actinomycetota</taxon>
        <taxon>Actinomycetes</taxon>
        <taxon>Micromonosporales</taxon>
        <taxon>Micromonosporaceae</taxon>
        <taxon>Plantactinospora</taxon>
    </lineage>
</organism>
<reference evidence="4 5" key="1">
    <citation type="submission" date="2024-01" db="EMBL/GenBank/DDBJ databases">
        <title>Genome insights into Plantactinospora sonchi sp. nov.</title>
        <authorList>
            <person name="Wang L."/>
        </authorList>
    </citation>
    <scope>NUCLEOTIDE SEQUENCE [LARGE SCALE GENOMIC DNA]</scope>
    <source>
        <strain evidence="4 5">NEAU-QY2</strain>
    </source>
</reference>
<keyword evidence="4" id="KW-0328">Glycosyltransferase</keyword>
<dbReference type="PANTHER" id="PTHR30163">
    <property type="entry name" value="MEMBRANE-BOUND LYTIC MUREIN TRANSGLYCOSYLASE B"/>
    <property type="match status" value="1"/>
</dbReference>
<protein>
    <submittedName>
        <fullName evidence="4">Lytic murein transglycosylase</fullName>
        <ecNumber evidence="4">2.4.-.-</ecNumber>
    </submittedName>
</protein>
<feature type="transmembrane region" description="Helical" evidence="2">
    <location>
        <begin position="231"/>
        <end position="253"/>
    </location>
</feature>
<keyword evidence="4" id="KW-0808">Transferase</keyword>
<dbReference type="InterPro" id="IPR043426">
    <property type="entry name" value="MltB-like"/>
</dbReference>
<feature type="compositionally biased region" description="Low complexity" evidence="1">
    <location>
        <begin position="260"/>
        <end position="282"/>
    </location>
</feature>
<name>A0ABU7RSE3_9ACTN</name>
<keyword evidence="2" id="KW-0812">Transmembrane</keyword>
<evidence type="ECO:0000256" key="2">
    <source>
        <dbReference type="SAM" id="Phobius"/>
    </source>
</evidence>
<evidence type="ECO:0000313" key="5">
    <source>
        <dbReference type="Proteomes" id="UP001332243"/>
    </source>
</evidence>
<dbReference type="EC" id="2.4.-.-" evidence="4"/>
<feature type="compositionally biased region" description="Basic and acidic residues" evidence="1">
    <location>
        <begin position="133"/>
        <end position="163"/>
    </location>
</feature>
<dbReference type="GO" id="GO:0016757">
    <property type="term" value="F:glycosyltransferase activity"/>
    <property type="evidence" value="ECO:0007669"/>
    <property type="project" value="UniProtKB-KW"/>
</dbReference>
<keyword evidence="2" id="KW-0472">Membrane</keyword>
<dbReference type="Proteomes" id="UP001332243">
    <property type="component" value="Unassembled WGS sequence"/>
</dbReference>
<gene>
    <name evidence="4" type="ORF">V1633_13110</name>
</gene>
<dbReference type="Gene3D" id="1.10.530.10">
    <property type="match status" value="1"/>
</dbReference>
<evidence type="ECO:0000256" key="1">
    <source>
        <dbReference type="SAM" id="MobiDB-lite"/>
    </source>
</evidence>
<feature type="region of interest" description="Disordered" evidence="1">
    <location>
        <begin position="1"/>
        <end position="178"/>
    </location>
</feature>
<dbReference type="InterPro" id="IPR031304">
    <property type="entry name" value="SLT_2"/>
</dbReference>
<comment type="caution">
    <text evidence="4">The sequence shown here is derived from an EMBL/GenBank/DDBJ whole genome shotgun (WGS) entry which is preliminary data.</text>
</comment>
<dbReference type="Pfam" id="PF13406">
    <property type="entry name" value="SLT_2"/>
    <property type="match status" value="1"/>
</dbReference>
<evidence type="ECO:0000259" key="3">
    <source>
        <dbReference type="Pfam" id="PF13406"/>
    </source>
</evidence>
<dbReference type="InterPro" id="IPR023346">
    <property type="entry name" value="Lysozyme-like_dom_sf"/>
</dbReference>
<dbReference type="EMBL" id="JAZGQK010000010">
    <property type="protein sequence ID" value="MEE6259426.1"/>
    <property type="molecule type" value="Genomic_DNA"/>
</dbReference>
<feature type="domain" description="Transglycosylase SLT" evidence="3">
    <location>
        <begin position="411"/>
        <end position="458"/>
    </location>
</feature>
<evidence type="ECO:0000313" key="4">
    <source>
        <dbReference type="EMBL" id="MEE6259426.1"/>
    </source>
</evidence>
<dbReference type="SUPFAM" id="SSF53955">
    <property type="entry name" value="Lysozyme-like"/>
    <property type="match status" value="1"/>
</dbReference>
<proteinExistence type="predicted"/>
<feature type="compositionally biased region" description="Basic and acidic residues" evidence="1">
    <location>
        <begin position="83"/>
        <end position="95"/>
    </location>
</feature>
<feature type="compositionally biased region" description="Polar residues" evidence="1">
    <location>
        <begin position="1"/>
        <end position="11"/>
    </location>
</feature>
<feature type="region of interest" description="Disordered" evidence="1">
    <location>
        <begin position="260"/>
        <end position="305"/>
    </location>
</feature>
<keyword evidence="2" id="KW-1133">Transmembrane helix</keyword>
<accession>A0ABU7RSE3</accession>
<feature type="compositionally biased region" description="Low complexity" evidence="1">
    <location>
        <begin position="121"/>
        <end position="132"/>
    </location>
</feature>
<feature type="compositionally biased region" description="Gly residues" evidence="1">
    <location>
        <begin position="164"/>
        <end position="173"/>
    </location>
</feature>